<proteinExistence type="predicted"/>
<name>A0AAV9W6A2_9PEZI</name>
<feature type="region of interest" description="Disordered" evidence="1">
    <location>
        <begin position="118"/>
        <end position="137"/>
    </location>
</feature>
<evidence type="ECO:0008006" key="4">
    <source>
        <dbReference type="Google" id="ProtNLM"/>
    </source>
</evidence>
<feature type="compositionally biased region" description="Polar residues" evidence="1">
    <location>
        <begin position="337"/>
        <end position="355"/>
    </location>
</feature>
<evidence type="ECO:0000313" key="2">
    <source>
        <dbReference type="EMBL" id="KAK6501747.1"/>
    </source>
</evidence>
<evidence type="ECO:0000256" key="1">
    <source>
        <dbReference type="SAM" id="MobiDB-lite"/>
    </source>
</evidence>
<reference evidence="2 3" key="1">
    <citation type="submission" date="2023-08" db="EMBL/GenBank/DDBJ databases">
        <authorList>
            <person name="Palmer J.M."/>
        </authorList>
    </citation>
    <scope>NUCLEOTIDE SEQUENCE [LARGE SCALE GENOMIC DNA]</scope>
    <source>
        <strain evidence="2 3">TWF481</strain>
    </source>
</reference>
<organism evidence="2 3">
    <name type="scientific">Arthrobotrys musiformis</name>
    <dbReference type="NCBI Taxonomy" id="47236"/>
    <lineage>
        <taxon>Eukaryota</taxon>
        <taxon>Fungi</taxon>
        <taxon>Dikarya</taxon>
        <taxon>Ascomycota</taxon>
        <taxon>Pezizomycotina</taxon>
        <taxon>Orbiliomycetes</taxon>
        <taxon>Orbiliales</taxon>
        <taxon>Orbiliaceae</taxon>
        <taxon>Arthrobotrys</taxon>
    </lineage>
</organism>
<dbReference type="InterPro" id="IPR011009">
    <property type="entry name" value="Kinase-like_dom_sf"/>
</dbReference>
<protein>
    <recommendedName>
        <fullName evidence="4">Protein kinase domain-containing protein</fullName>
    </recommendedName>
</protein>
<keyword evidence="3" id="KW-1185">Reference proteome</keyword>
<dbReference type="EMBL" id="JAVHJL010000006">
    <property type="protein sequence ID" value="KAK6501747.1"/>
    <property type="molecule type" value="Genomic_DNA"/>
</dbReference>
<dbReference type="Gene3D" id="1.10.510.10">
    <property type="entry name" value="Transferase(Phosphotransferase) domain 1"/>
    <property type="match status" value="1"/>
</dbReference>
<comment type="caution">
    <text evidence="2">The sequence shown here is derived from an EMBL/GenBank/DDBJ whole genome shotgun (WGS) entry which is preliminary data.</text>
</comment>
<dbReference type="AlphaFoldDB" id="A0AAV9W6A2"/>
<evidence type="ECO:0000313" key="3">
    <source>
        <dbReference type="Proteomes" id="UP001370758"/>
    </source>
</evidence>
<sequence length="574" mass="64667">MATETVGQLLARPLPKILFTSGTRCSSGTSKTDRVDRKFLFHWEGFLSEVAETIRKADLTKTLTVTDPTEGELIMVGNKHGLTGSFQANVGVVLGRVFHSSVDENLVNLRFGDSQTAFGSDDKARSRPKRFDRRRDKAKGRGEADILIVAHTLETEEVTCRVVGKIKIYWTQPLVGSAISSSLLVPAKTKNVDPRSELEAIEGPVGQLVRHMIYRNIKYGFLSTYEYTIFLRRMGRMRFEITDPIKFDSTDPTVRQCFYHMGKLGASDEFSYTDEEPDITLKILQSGDSWGEDDTSPRRCRLKRRAPEDKDNDQEGDDGKDGGGGIGAPSKKLRTRAATTEPSEFGSMTKNSPSPSRGFIGRDPESDDEGGTASATSKTKVPKEIPMFNLQDITLNSIIFGENMVSRHVFQVQEALPDDHEKGKKILTGLFNNIKCIVKYENEKDNYLRIPTSRYFPKMMAFGDIVLGQEFREGHIIVLSKEKGEPLDYEMIQKIPRDERVLMYNEIVSAVTFIRAAGLRHGDPKPWNILWDKESGQLILLDFEIMRPEDKDRPANEWEVAQVFGSYWTPDDPA</sequence>
<feature type="region of interest" description="Disordered" evidence="1">
    <location>
        <begin position="283"/>
        <end position="380"/>
    </location>
</feature>
<accession>A0AAV9W6A2</accession>
<dbReference type="Proteomes" id="UP001370758">
    <property type="component" value="Unassembled WGS sequence"/>
</dbReference>
<dbReference type="SUPFAM" id="SSF56112">
    <property type="entry name" value="Protein kinase-like (PK-like)"/>
    <property type="match status" value="1"/>
</dbReference>
<gene>
    <name evidence="2" type="ORF">TWF481_009574</name>
</gene>